<gene>
    <name evidence="2" type="ORF">CHS0354_017818</name>
</gene>
<sequence length="103" mass="11514">MMNGNEKKSKKARLIETQRSMLGTKVRNKKLFDSSSDEAGDKEADQLTTAMDNSVHFGLFPSSYEPQDLSEAIPIDSSFTTNTSNPPQQELLIRWGTCYGTSY</sequence>
<reference evidence="2" key="3">
    <citation type="submission" date="2023-05" db="EMBL/GenBank/DDBJ databases">
        <authorList>
            <person name="Smith C.H."/>
        </authorList>
    </citation>
    <scope>NUCLEOTIDE SEQUENCE</scope>
    <source>
        <strain evidence="2">CHS0354</strain>
        <tissue evidence="2">Mantle</tissue>
    </source>
</reference>
<reference evidence="2" key="1">
    <citation type="journal article" date="2021" name="Genome Biol. Evol.">
        <title>A High-Quality Reference Genome for a Parasitic Bivalve with Doubly Uniparental Inheritance (Bivalvia: Unionida).</title>
        <authorList>
            <person name="Smith C.H."/>
        </authorList>
    </citation>
    <scope>NUCLEOTIDE SEQUENCE</scope>
    <source>
        <strain evidence="2">CHS0354</strain>
    </source>
</reference>
<feature type="region of interest" description="Disordered" evidence="1">
    <location>
        <begin position="26"/>
        <end position="45"/>
    </location>
</feature>
<evidence type="ECO:0000313" key="2">
    <source>
        <dbReference type="EMBL" id="KAK3605913.1"/>
    </source>
</evidence>
<keyword evidence="3" id="KW-1185">Reference proteome</keyword>
<proteinExistence type="predicted"/>
<dbReference type="Proteomes" id="UP001195483">
    <property type="component" value="Unassembled WGS sequence"/>
</dbReference>
<dbReference type="AlphaFoldDB" id="A0AAE0T9I5"/>
<accession>A0AAE0T9I5</accession>
<evidence type="ECO:0000313" key="3">
    <source>
        <dbReference type="Proteomes" id="UP001195483"/>
    </source>
</evidence>
<name>A0AAE0T9I5_9BIVA</name>
<evidence type="ECO:0000256" key="1">
    <source>
        <dbReference type="SAM" id="MobiDB-lite"/>
    </source>
</evidence>
<reference evidence="2" key="2">
    <citation type="journal article" date="2021" name="Genome Biol. Evol.">
        <title>Developing a high-quality reference genome for a parasitic bivalve with doubly uniparental inheritance (Bivalvia: Unionida).</title>
        <authorList>
            <person name="Smith C.H."/>
        </authorList>
    </citation>
    <scope>NUCLEOTIDE SEQUENCE</scope>
    <source>
        <strain evidence="2">CHS0354</strain>
        <tissue evidence="2">Mantle</tissue>
    </source>
</reference>
<comment type="caution">
    <text evidence="2">The sequence shown here is derived from an EMBL/GenBank/DDBJ whole genome shotgun (WGS) entry which is preliminary data.</text>
</comment>
<protein>
    <submittedName>
        <fullName evidence="2">Uncharacterized protein</fullName>
    </submittedName>
</protein>
<organism evidence="2 3">
    <name type="scientific">Potamilus streckersoni</name>
    <dbReference type="NCBI Taxonomy" id="2493646"/>
    <lineage>
        <taxon>Eukaryota</taxon>
        <taxon>Metazoa</taxon>
        <taxon>Spiralia</taxon>
        <taxon>Lophotrochozoa</taxon>
        <taxon>Mollusca</taxon>
        <taxon>Bivalvia</taxon>
        <taxon>Autobranchia</taxon>
        <taxon>Heteroconchia</taxon>
        <taxon>Palaeoheterodonta</taxon>
        <taxon>Unionida</taxon>
        <taxon>Unionoidea</taxon>
        <taxon>Unionidae</taxon>
        <taxon>Ambleminae</taxon>
        <taxon>Lampsilini</taxon>
        <taxon>Potamilus</taxon>
    </lineage>
</organism>
<dbReference type="EMBL" id="JAEAOA010001101">
    <property type="protein sequence ID" value="KAK3605913.1"/>
    <property type="molecule type" value="Genomic_DNA"/>
</dbReference>